<accession>A0A0E9W4E5</accession>
<evidence type="ECO:0000313" key="1">
    <source>
        <dbReference type="EMBL" id="JAH84455.1"/>
    </source>
</evidence>
<dbReference type="AlphaFoldDB" id="A0A0E9W4E5"/>
<reference evidence="1" key="2">
    <citation type="journal article" date="2015" name="Fish Shellfish Immunol.">
        <title>Early steps in the European eel (Anguilla anguilla)-Vibrio vulnificus interaction in the gills: Role of the RtxA13 toxin.</title>
        <authorList>
            <person name="Callol A."/>
            <person name="Pajuelo D."/>
            <person name="Ebbesson L."/>
            <person name="Teles M."/>
            <person name="MacKenzie S."/>
            <person name="Amaro C."/>
        </authorList>
    </citation>
    <scope>NUCLEOTIDE SEQUENCE</scope>
</reference>
<dbReference type="EMBL" id="GBXM01024122">
    <property type="protein sequence ID" value="JAH84455.1"/>
    <property type="molecule type" value="Transcribed_RNA"/>
</dbReference>
<name>A0A0E9W4E5_ANGAN</name>
<sequence length="52" mass="5977">MKSEEKPCSFLPRLNGRAKFREGGIAQGHYQLRSQRHSSVLRVQLPAQLWAI</sequence>
<protein>
    <submittedName>
        <fullName evidence="1">Uncharacterized protein</fullName>
    </submittedName>
</protein>
<reference evidence="1" key="1">
    <citation type="submission" date="2014-11" db="EMBL/GenBank/DDBJ databases">
        <authorList>
            <person name="Amaro Gonzalez C."/>
        </authorList>
    </citation>
    <scope>NUCLEOTIDE SEQUENCE</scope>
</reference>
<proteinExistence type="predicted"/>
<organism evidence="1">
    <name type="scientific">Anguilla anguilla</name>
    <name type="common">European freshwater eel</name>
    <name type="synonym">Muraena anguilla</name>
    <dbReference type="NCBI Taxonomy" id="7936"/>
    <lineage>
        <taxon>Eukaryota</taxon>
        <taxon>Metazoa</taxon>
        <taxon>Chordata</taxon>
        <taxon>Craniata</taxon>
        <taxon>Vertebrata</taxon>
        <taxon>Euteleostomi</taxon>
        <taxon>Actinopterygii</taxon>
        <taxon>Neopterygii</taxon>
        <taxon>Teleostei</taxon>
        <taxon>Anguilliformes</taxon>
        <taxon>Anguillidae</taxon>
        <taxon>Anguilla</taxon>
    </lineage>
</organism>